<dbReference type="Gene3D" id="3.40.50.1110">
    <property type="entry name" value="SGNH hydrolase"/>
    <property type="match status" value="1"/>
</dbReference>
<keyword evidence="3" id="KW-1185">Reference proteome</keyword>
<dbReference type="Proteomes" id="UP001302126">
    <property type="component" value="Unassembled WGS sequence"/>
</dbReference>
<comment type="caution">
    <text evidence="2">The sequence shown here is derived from an EMBL/GenBank/DDBJ whole genome shotgun (WGS) entry which is preliminary data.</text>
</comment>
<feature type="compositionally biased region" description="Polar residues" evidence="1">
    <location>
        <begin position="96"/>
        <end position="108"/>
    </location>
</feature>
<sequence length="331" mass="36295">MSARPPTTPTPSPQPPVLPPEISALLTPIAQYKARSHSTSLSHHLPLLSSPSLPAGYPQVVLLGDSMIERMTTTGLSPSITAPWPSAHLLPDSDNLFPSSLLRGSNQQPNDSPDLNPSSDSTDQAPRLPYVFNAGVGGDKIQNLAYRLLGSPSSSDNNRPPLPSLGAALAERNSVKLWVLQIGTNNLFPKHGLKDSDLDALRNLLQSLLLLGNKSKVLVTGLFYRKDISRDKIDDANGRIRGLVVEMDGLLKEQHDNKMEGADEGEEAGEWEKLDKEGEKDEETEKRLIFLPAADGVDVERRLVDHVHLSLEGYRIWMATLFPEVVRVLHR</sequence>
<feature type="compositionally biased region" description="Low complexity" evidence="1">
    <location>
        <begin position="109"/>
        <end position="123"/>
    </location>
</feature>
<evidence type="ECO:0000256" key="1">
    <source>
        <dbReference type="SAM" id="MobiDB-lite"/>
    </source>
</evidence>
<evidence type="ECO:0008006" key="4">
    <source>
        <dbReference type="Google" id="ProtNLM"/>
    </source>
</evidence>
<feature type="region of interest" description="Disordered" evidence="1">
    <location>
        <begin position="1"/>
        <end position="20"/>
    </location>
</feature>
<reference evidence="2" key="1">
    <citation type="journal article" date="2023" name="Mol. Phylogenet. Evol.">
        <title>Genome-scale phylogeny and comparative genomics of the fungal order Sordariales.</title>
        <authorList>
            <person name="Hensen N."/>
            <person name="Bonometti L."/>
            <person name="Westerberg I."/>
            <person name="Brannstrom I.O."/>
            <person name="Guillou S."/>
            <person name="Cros-Aarteil S."/>
            <person name="Calhoun S."/>
            <person name="Haridas S."/>
            <person name="Kuo A."/>
            <person name="Mondo S."/>
            <person name="Pangilinan J."/>
            <person name="Riley R."/>
            <person name="LaButti K."/>
            <person name="Andreopoulos B."/>
            <person name="Lipzen A."/>
            <person name="Chen C."/>
            <person name="Yan M."/>
            <person name="Daum C."/>
            <person name="Ng V."/>
            <person name="Clum A."/>
            <person name="Steindorff A."/>
            <person name="Ohm R.A."/>
            <person name="Martin F."/>
            <person name="Silar P."/>
            <person name="Natvig D.O."/>
            <person name="Lalanne C."/>
            <person name="Gautier V."/>
            <person name="Ament-Velasquez S.L."/>
            <person name="Kruys A."/>
            <person name="Hutchinson M.I."/>
            <person name="Powell A.J."/>
            <person name="Barry K."/>
            <person name="Miller A.N."/>
            <person name="Grigoriev I.V."/>
            <person name="Debuchy R."/>
            <person name="Gladieux P."/>
            <person name="Hiltunen Thoren M."/>
            <person name="Johannesson H."/>
        </authorList>
    </citation>
    <scope>NUCLEOTIDE SEQUENCE</scope>
    <source>
        <strain evidence="2">PSN309</strain>
    </source>
</reference>
<gene>
    <name evidence="2" type="ORF">QBC35DRAFT_468091</name>
</gene>
<feature type="region of interest" description="Disordered" evidence="1">
    <location>
        <begin position="256"/>
        <end position="280"/>
    </location>
</feature>
<dbReference type="EMBL" id="MU864659">
    <property type="protein sequence ID" value="KAK4182447.1"/>
    <property type="molecule type" value="Genomic_DNA"/>
</dbReference>
<dbReference type="SUPFAM" id="SSF52266">
    <property type="entry name" value="SGNH hydrolase"/>
    <property type="match status" value="1"/>
</dbReference>
<dbReference type="InterPro" id="IPR036514">
    <property type="entry name" value="SGNH_hydro_sf"/>
</dbReference>
<proteinExistence type="predicted"/>
<dbReference type="AlphaFoldDB" id="A0AAN6WLQ1"/>
<protein>
    <recommendedName>
        <fullName evidence="4">SGNH hydrolase-type esterase domain-containing protein</fullName>
    </recommendedName>
</protein>
<name>A0AAN6WLQ1_9PEZI</name>
<accession>A0AAN6WLQ1</accession>
<organism evidence="2 3">
    <name type="scientific">Podospora australis</name>
    <dbReference type="NCBI Taxonomy" id="1536484"/>
    <lineage>
        <taxon>Eukaryota</taxon>
        <taxon>Fungi</taxon>
        <taxon>Dikarya</taxon>
        <taxon>Ascomycota</taxon>
        <taxon>Pezizomycotina</taxon>
        <taxon>Sordariomycetes</taxon>
        <taxon>Sordariomycetidae</taxon>
        <taxon>Sordariales</taxon>
        <taxon>Podosporaceae</taxon>
        <taxon>Podospora</taxon>
    </lineage>
</organism>
<reference evidence="2" key="2">
    <citation type="submission" date="2023-05" db="EMBL/GenBank/DDBJ databases">
        <authorList>
            <consortium name="Lawrence Berkeley National Laboratory"/>
            <person name="Steindorff A."/>
            <person name="Hensen N."/>
            <person name="Bonometti L."/>
            <person name="Westerberg I."/>
            <person name="Brannstrom I.O."/>
            <person name="Guillou S."/>
            <person name="Cros-Aarteil S."/>
            <person name="Calhoun S."/>
            <person name="Haridas S."/>
            <person name="Kuo A."/>
            <person name="Mondo S."/>
            <person name="Pangilinan J."/>
            <person name="Riley R."/>
            <person name="Labutti K."/>
            <person name="Andreopoulos B."/>
            <person name="Lipzen A."/>
            <person name="Chen C."/>
            <person name="Yanf M."/>
            <person name="Daum C."/>
            <person name="Ng V."/>
            <person name="Clum A."/>
            <person name="Ohm R."/>
            <person name="Martin F."/>
            <person name="Silar P."/>
            <person name="Natvig D."/>
            <person name="Lalanne C."/>
            <person name="Gautier V."/>
            <person name="Ament-Velasquez S.L."/>
            <person name="Kruys A."/>
            <person name="Hutchinson M.I."/>
            <person name="Powell A.J."/>
            <person name="Barry K."/>
            <person name="Miller A.N."/>
            <person name="Grigoriev I.V."/>
            <person name="Debuchy R."/>
            <person name="Gladieux P."/>
            <person name="Thoren M.H."/>
            <person name="Johannesson H."/>
        </authorList>
    </citation>
    <scope>NUCLEOTIDE SEQUENCE</scope>
    <source>
        <strain evidence="2">PSN309</strain>
    </source>
</reference>
<feature type="compositionally biased region" description="Pro residues" evidence="1">
    <location>
        <begin position="1"/>
        <end position="19"/>
    </location>
</feature>
<feature type="region of interest" description="Disordered" evidence="1">
    <location>
        <begin position="95"/>
        <end position="129"/>
    </location>
</feature>
<evidence type="ECO:0000313" key="2">
    <source>
        <dbReference type="EMBL" id="KAK4182447.1"/>
    </source>
</evidence>
<feature type="compositionally biased region" description="Basic and acidic residues" evidence="1">
    <location>
        <begin position="270"/>
        <end position="280"/>
    </location>
</feature>
<evidence type="ECO:0000313" key="3">
    <source>
        <dbReference type="Proteomes" id="UP001302126"/>
    </source>
</evidence>